<dbReference type="AlphaFoldDB" id="A0A4S8LE46"/>
<dbReference type="InterPro" id="IPR005814">
    <property type="entry name" value="Aminotrans_3"/>
</dbReference>
<dbReference type="InterPro" id="IPR015424">
    <property type="entry name" value="PyrdxlP-dep_Trfase"/>
</dbReference>
<dbReference type="EMBL" id="ML179459">
    <property type="protein sequence ID" value="THU87212.1"/>
    <property type="molecule type" value="Genomic_DNA"/>
</dbReference>
<dbReference type="GO" id="GO:0005829">
    <property type="term" value="C:cytosol"/>
    <property type="evidence" value="ECO:0007669"/>
    <property type="project" value="TreeGrafter"/>
</dbReference>
<dbReference type="InterPro" id="IPR015421">
    <property type="entry name" value="PyrdxlP-dep_Trfase_major"/>
</dbReference>
<dbReference type="GO" id="GO:0030170">
    <property type="term" value="F:pyridoxal phosphate binding"/>
    <property type="evidence" value="ECO:0007669"/>
    <property type="project" value="InterPro"/>
</dbReference>
<keyword evidence="5" id="KW-1185">Reference proteome</keyword>
<accession>A0A4S8LE46</accession>
<dbReference type="Gene3D" id="3.40.640.10">
    <property type="entry name" value="Type I PLP-dependent aspartate aminotransferase-like (Major domain)"/>
    <property type="match status" value="1"/>
</dbReference>
<dbReference type="PANTHER" id="PTHR43094:SF1">
    <property type="entry name" value="AMINOTRANSFERASE CLASS-III"/>
    <property type="match status" value="1"/>
</dbReference>
<dbReference type="GO" id="GO:0008483">
    <property type="term" value="F:transaminase activity"/>
    <property type="evidence" value="ECO:0007669"/>
    <property type="project" value="InterPro"/>
</dbReference>
<sequence>MTSSATSAAANGITRKNLQTTALLHRTPWVPPVATGGEGIYVTLEDGRKVLDAVGGAAVACIGASSAHVKQAIKEQLDRLPYVYSMQLSNEPAEKLAKILTAGENNAFELVAFVSGGSEAMEGAIKLAKQYYEEIGQPQRKNFISRQLSYHGNTVSTLALAYHPARRAPYEAILDHDNFHHVSPAFAKRFQRSDETEKQYVLRLQKELDDKFLALGPDTVIGFCAETVGGATTGACPAPKGYFKAMKEVCDKHGALLILDEVMTGIGRMGTLHAWESYGDGVAPDIQAVAKGLSAGYAPIGAVLMSKKIVDGIRGKSGFWKHGHTYQSHPLACAAAVAVQEVIESENLLENCRDQGAYLAKLLNERLRGPNALAAPYTFDIRGGGLLWGIEFDFDSPNARKVDLKGKAFAMEVQARALENNLIIMGMVGGANLEGNKGDHLLLSPAYNITKEEVEKLVDILVESIEQVLKESFV</sequence>
<evidence type="ECO:0000313" key="5">
    <source>
        <dbReference type="Proteomes" id="UP000297245"/>
    </source>
</evidence>
<name>A0A4S8LE46_DENBC</name>
<protein>
    <submittedName>
        <fullName evidence="4">PLP-dependent transferase</fullName>
    </submittedName>
</protein>
<keyword evidence="4" id="KW-0808">Transferase</keyword>
<proteinExistence type="inferred from homology"/>
<gene>
    <name evidence="4" type="ORF">K435DRAFT_821966</name>
</gene>
<reference evidence="4 5" key="1">
    <citation type="journal article" date="2019" name="Nat. Ecol. Evol.">
        <title>Megaphylogeny resolves global patterns of mushroom evolution.</title>
        <authorList>
            <person name="Varga T."/>
            <person name="Krizsan K."/>
            <person name="Foldi C."/>
            <person name="Dima B."/>
            <person name="Sanchez-Garcia M."/>
            <person name="Sanchez-Ramirez S."/>
            <person name="Szollosi G.J."/>
            <person name="Szarkandi J.G."/>
            <person name="Papp V."/>
            <person name="Albert L."/>
            <person name="Andreopoulos W."/>
            <person name="Angelini C."/>
            <person name="Antonin V."/>
            <person name="Barry K.W."/>
            <person name="Bougher N.L."/>
            <person name="Buchanan P."/>
            <person name="Buyck B."/>
            <person name="Bense V."/>
            <person name="Catcheside P."/>
            <person name="Chovatia M."/>
            <person name="Cooper J."/>
            <person name="Damon W."/>
            <person name="Desjardin D."/>
            <person name="Finy P."/>
            <person name="Geml J."/>
            <person name="Haridas S."/>
            <person name="Hughes K."/>
            <person name="Justo A."/>
            <person name="Karasinski D."/>
            <person name="Kautmanova I."/>
            <person name="Kiss B."/>
            <person name="Kocsube S."/>
            <person name="Kotiranta H."/>
            <person name="LaButti K.M."/>
            <person name="Lechner B.E."/>
            <person name="Liimatainen K."/>
            <person name="Lipzen A."/>
            <person name="Lukacs Z."/>
            <person name="Mihaltcheva S."/>
            <person name="Morgado L.N."/>
            <person name="Niskanen T."/>
            <person name="Noordeloos M.E."/>
            <person name="Ohm R.A."/>
            <person name="Ortiz-Santana B."/>
            <person name="Ovrebo C."/>
            <person name="Racz N."/>
            <person name="Riley R."/>
            <person name="Savchenko A."/>
            <person name="Shiryaev A."/>
            <person name="Soop K."/>
            <person name="Spirin V."/>
            <person name="Szebenyi C."/>
            <person name="Tomsovsky M."/>
            <person name="Tulloss R.E."/>
            <person name="Uehling J."/>
            <person name="Grigoriev I.V."/>
            <person name="Vagvolgyi C."/>
            <person name="Papp T."/>
            <person name="Martin F.M."/>
            <person name="Miettinen O."/>
            <person name="Hibbett D.S."/>
            <person name="Nagy L.G."/>
        </authorList>
    </citation>
    <scope>NUCLEOTIDE SEQUENCE [LARGE SCALE GENOMIC DNA]</scope>
    <source>
        <strain evidence="4 5">CBS 962.96</strain>
    </source>
</reference>
<dbReference type="NCBIfam" id="NF005685">
    <property type="entry name" value="PRK07483.1"/>
    <property type="match status" value="1"/>
</dbReference>
<dbReference type="Proteomes" id="UP000297245">
    <property type="component" value="Unassembled WGS sequence"/>
</dbReference>
<evidence type="ECO:0000256" key="1">
    <source>
        <dbReference type="ARBA" id="ARBA00008954"/>
    </source>
</evidence>
<dbReference type="OrthoDB" id="10261433at2759"/>
<dbReference type="Pfam" id="PF00202">
    <property type="entry name" value="Aminotran_3"/>
    <property type="match status" value="1"/>
</dbReference>
<evidence type="ECO:0000313" key="4">
    <source>
        <dbReference type="EMBL" id="THU87212.1"/>
    </source>
</evidence>
<organism evidence="4 5">
    <name type="scientific">Dendrothele bispora (strain CBS 962.96)</name>
    <dbReference type="NCBI Taxonomy" id="1314807"/>
    <lineage>
        <taxon>Eukaryota</taxon>
        <taxon>Fungi</taxon>
        <taxon>Dikarya</taxon>
        <taxon>Basidiomycota</taxon>
        <taxon>Agaricomycotina</taxon>
        <taxon>Agaricomycetes</taxon>
        <taxon>Agaricomycetidae</taxon>
        <taxon>Agaricales</taxon>
        <taxon>Agaricales incertae sedis</taxon>
        <taxon>Dendrothele</taxon>
    </lineage>
</organism>
<dbReference type="PANTHER" id="PTHR43094">
    <property type="entry name" value="AMINOTRANSFERASE"/>
    <property type="match status" value="1"/>
</dbReference>
<dbReference type="SUPFAM" id="SSF53383">
    <property type="entry name" value="PLP-dependent transferases"/>
    <property type="match status" value="1"/>
</dbReference>
<evidence type="ECO:0000256" key="3">
    <source>
        <dbReference type="RuleBase" id="RU003560"/>
    </source>
</evidence>
<keyword evidence="2 3" id="KW-0663">Pyridoxal phosphate</keyword>
<dbReference type="CDD" id="cd00610">
    <property type="entry name" value="OAT_like"/>
    <property type="match status" value="1"/>
</dbReference>
<dbReference type="Gene3D" id="3.90.1150.10">
    <property type="entry name" value="Aspartate Aminotransferase, domain 1"/>
    <property type="match status" value="1"/>
</dbReference>
<comment type="similarity">
    <text evidence="1 3">Belongs to the class-III pyridoxal-phosphate-dependent aminotransferase family.</text>
</comment>
<dbReference type="InterPro" id="IPR015422">
    <property type="entry name" value="PyrdxlP-dep_Trfase_small"/>
</dbReference>
<evidence type="ECO:0000256" key="2">
    <source>
        <dbReference type="ARBA" id="ARBA00022898"/>
    </source>
</evidence>